<gene>
    <name evidence="2" type="ORF">H1016_02610</name>
</gene>
<keyword evidence="3" id="KW-1185">Reference proteome</keyword>
<sequence length="79" mass="8973">MAKMPMRASEEKKIKFAVEEIVLSFIGALILSFGVLVLMISHTQGLIVDWPSFILVIFIVWLGLLLFTVPIVRKIEQLM</sequence>
<feature type="transmembrane region" description="Helical" evidence="1">
    <location>
        <begin position="52"/>
        <end position="72"/>
    </location>
</feature>
<proteinExistence type="predicted"/>
<dbReference type="EMBL" id="DVAB01000023">
    <property type="protein sequence ID" value="HIK00410.1"/>
    <property type="molecule type" value="Genomic_DNA"/>
</dbReference>
<feature type="transmembrane region" description="Helical" evidence="1">
    <location>
        <begin position="21"/>
        <end position="40"/>
    </location>
</feature>
<evidence type="ECO:0000313" key="3">
    <source>
        <dbReference type="Proteomes" id="UP000646946"/>
    </source>
</evidence>
<dbReference type="Proteomes" id="UP000646946">
    <property type="component" value="Unassembled WGS sequence"/>
</dbReference>
<comment type="caution">
    <text evidence="2">The sequence shown here is derived from an EMBL/GenBank/DDBJ whole genome shotgun (WGS) entry which is preliminary data.</text>
</comment>
<evidence type="ECO:0000313" key="2">
    <source>
        <dbReference type="EMBL" id="HIK00410.1"/>
    </source>
</evidence>
<protein>
    <submittedName>
        <fullName evidence="2">Uncharacterized protein</fullName>
    </submittedName>
</protein>
<keyword evidence="1" id="KW-1133">Transmembrane helix</keyword>
<reference evidence="2 3" key="1">
    <citation type="journal article" name="Nat. Commun.">
        <title>Undinarchaeota illuminate DPANN phylogeny and the impact of gene transfer on archaeal evolution.</title>
        <authorList>
            <person name="Dombrowski N."/>
            <person name="Williams T.A."/>
            <person name="Sun J."/>
            <person name="Woodcroft B.J."/>
            <person name="Lee J.H."/>
            <person name="Minh B.Q."/>
            <person name="Rinke C."/>
            <person name="Spang A."/>
        </authorList>
    </citation>
    <scope>NUCLEOTIDE SEQUENCE [LARGE SCALE GENOMIC DNA]</scope>
    <source>
        <strain evidence="2">MAG_bin1129</strain>
    </source>
</reference>
<keyword evidence="1" id="KW-0472">Membrane</keyword>
<name>A0A832X621_9ARCH</name>
<evidence type="ECO:0000256" key="1">
    <source>
        <dbReference type="SAM" id="Phobius"/>
    </source>
</evidence>
<organism evidence="2 3">
    <name type="scientific">Candidatus Naiadarchaeum limnaeum</name>
    <dbReference type="NCBI Taxonomy" id="2756139"/>
    <lineage>
        <taxon>Archaea</taxon>
        <taxon>Candidatus Undinarchaeota</taxon>
        <taxon>Candidatus Undinarchaeia</taxon>
        <taxon>Candidatus Naiadarchaeales</taxon>
        <taxon>Candidatus Naiadarchaeaceae</taxon>
        <taxon>Candidatus Naiadarchaeum</taxon>
    </lineage>
</organism>
<accession>A0A832X621</accession>
<keyword evidence="1" id="KW-0812">Transmembrane</keyword>
<dbReference type="AlphaFoldDB" id="A0A832X621"/>